<sequence length="192" mass="21817">MAKCGFPLKNDNMLNTVHTIIKKDGRKNPFKNGRPGRKQYNLFLKRNPQLAHRTAENISKGRAIITNESIQKRFATLHECLKQQGVEDILDDPTCILNDDETSYVFCSNTGKVIAPRGYKNVYQIQKGKEKEAITVLLFFSASGEILPSCAVFPFVLPPPDVILSMTEDWFLGKSDSCWMKSDIYFDYMLKG</sequence>
<gene>
    <name evidence="1" type="ORF">ILUMI_09158</name>
</gene>
<evidence type="ECO:0000313" key="2">
    <source>
        <dbReference type="Proteomes" id="UP000801492"/>
    </source>
</evidence>
<dbReference type="EMBL" id="VTPC01004531">
    <property type="protein sequence ID" value="KAF2897015.1"/>
    <property type="molecule type" value="Genomic_DNA"/>
</dbReference>
<dbReference type="AlphaFoldDB" id="A0A8K0G9X8"/>
<organism evidence="1 2">
    <name type="scientific">Ignelater luminosus</name>
    <name type="common">Cucubano</name>
    <name type="synonym">Pyrophorus luminosus</name>
    <dbReference type="NCBI Taxonomy" id="2038154"/>
    <lineage>
        <taxon>Eukaryota</taxon>
        <taxon>Metazoa</taxon>
        <taxon>Ecdysozoa</taxon>
        <taxon>Arthropoda</taxon>
        <taxon>Hexapoda</taxon>
        <taxon>Insecta</taxon>
        <taxon>Pterygota</taxon>
        <taxon>Neoptera</taxon>
        <taxon>Endopterygota</taxon>
        <taxon>Coleoptera</taxon>
        <taxon>Polyphaga</taxon>
        <taxon>Elateriformia</taxon>
        <taxon>Elateroidea</taxon>
        <taxon>Elateridae</taxon>
        <taxon>Agrypninae</taxon>
        <taxon>Pyrophorini</taxon>
        <taxon>Ignelater</taxon>
    </lineage>
</organism>
<name>A0A8K0G9X8_IGNLU</name>
<evidence type="ECO:0000313" key="1">
    <source>
        <dbReference type="EMBL" id="KAF2897015.1"/>
    </source>
</evidence>
<evidence type="ECO:0008006" key="3">
    <source>
        <dbReference type="Google" id="ProtNLM"/>
    </source>
</evidence>
<accession>A0A8K0G9X8</accession>
<protein>
    <recommendedName>
        <fullName evidence="3">DDE-1 domain-containing protein</fullName>
    </recommendedName>
</protein>
<comment type="caution">
    <text evidence="1">The sequence shown here is derived from an EMBL/GenBank/DDBJ whole genome shotgun (WGS) entry which is preliminary data.</text>
</comment>
<reference evidence="1" key="1">
    <citation type="submission" date="2019-08" db="EMBL/GenBank/DDBJ databases">
        <title>The genome of the North American firefly Photinus pyralis.</title>
        <authorList>
            <consortium name="Photinus pyralis genome working group"/>
            <person name="Fallon T.R."/>
            <person name="Sander Lower S.E."/>
            <person name="Weng J.-K."/>
        </authorList>
    </citation>
    <scope>NUCLEOTIDE SEQUENCE</scope>
    <source>
        <strain evidence="1">TRF0915ILg1</strain>
        <tissue evidence="1">Whole body</tissue>
    </source>
</reference>
<dbReference type="OrthoDB" id="6768517at2759"/>
<keyword evidence="2" id="KW-1185">Reference proteome</keyword>
<proteinExistence type="predicted"/>
<dbReference type="Proteomes" id="UP000801492">
    <property type="component" value="Unassembled WGS sequence"/>
</dbReference>